<evidence type="ECO:0000313" key="7">
    <source>
        <dbReference type="Proteomes" id="UP000664859"/>
    </source>
</evidence>
<dbReference type="InterPro" id="IPR050615">
    <property type="entry name" value="ATP-dep_DNA_Helicase"/>
</dbReference>
<evidence type="ECO:0000256" key="3">
    <source>
        <dbReference type="ARBA" id="ARBA00022806"/>
    </source>
</evidence>
<name>A0A835Z102_9STRA</name>
<dbReference type="Pfam" id="PF00271">
    <property type="entry name" value="Helicase_C"/>
    <property type="match status" value="1"/>
</dbReference>
<dbReference type="CDD" id="cd18785">
    <property type="entry name" value="SF2_C"/>
    <property type="match status" value="1"/>
</dbReference>
<dbReference type="GO" id="GO:0005524">
    <property type="term" value="F:ATP binding"/>
    <property type="evidence" value="ECO:0007669"/>
    <property type="project" value="UniProtKB-KW"/>
</dbReference>
<proteinExistence type="predicted"/>
<comment type="caution">
    <text evidence="6">The sequence shown here is derived from an EMBL/GenBank/DDBJ whole genome shotgun (WGS) entry which is preliminary data.</text>
</comment>
<dbReference type="InterPro" id="IPR027417">
    <property type="entry name" value="P-loop_NTPase"/>
</dbReference>
<dbReference type="PROSITE" id="PS51192">
    <property type="entry name" value="HELICASE_ATP_BIND_1"/>
    <property type="match status" value="1"/>
</dbReference>
<dbReference type="Pfam" id="PF04851">
    <property type="entry name" value="ResIII"/>
    <property type="match status" value="1"/>
</dbReference>
<dbReference type="Proteomes" id="UP000664859">
    <property type="component" value="Unassembled WGS sequence"/>
</dbReference>
<evidence type="ECO:0000256" key="1">
    <source>
        <dbReference type="ARBA" id="ARBA00022741"/>
    </source>
</evidence>
<dbReference type="InterPro" id="IPR001650">
    <property type="entry name" value="Helicase_C-like"/>
</dbReference>
<keyword evidence="7" id="KW-1185">Reference proteome</keyword>
<dbReference type="InterPro" id="IPR006935">
    <property type="entry name" value="Helicase/UvrB_N"/>
</dbReference>
<dbReference type="GO" id="GO:0004386">
    <property type="term" value="F:helicase activity"/>
    <property type="evidence" value="ECO:0007669"/>
    <property type="project" value="UniProtKB-KW"/>
</dbReference>
<sequence length="449" mass="48144">MLLTSTLRVPDTAATRQALTVTQKALSALAQPSTLVAYEVLEPGWLAVPKQYGLQNFSDVDDRQTQAETVVVPPSLAVESLRAHQVKATEAVMTALTRRQEGGGCILQLPCGYGKTVTALEVARRLGVRTLIIVNTQVLEAQWKAVIAEKVPGAVVGCIKQNDFSVDGTTHVVASLKSLATRRYPVHGCGLTIVDEAHHIAACLMSRALAHCGTRWRLGLSATPERADGLSCYLQWSIGPLAYSIGRAIAQGLRVYAIELSGPSRTPVRTLNIHKGGQLVANSAGMINLLQKPSAAAEFRQALVATWIRLCVSKGRKVLVLSDRISLLKDLSGRLGTATFGFIIGAARKEEREAAAAADVICASFACAAEGLDIPSLDTLCLVTPRSGEAVITQVVGRLLRAGGRSPLVLDFVDDVRLFGGMFGKRCRVYRTLGATVTRYDHARNELRS</sequence>
<dbReference type="PANTHER" id="PTHR11274:SF0">
    <property type="entry name" value="GENERAL TRANSCRIPTION AND DNA REPAIR FACTOR IIH HELICASE SUBUNIT XPB"/>
    <property type="match status" value="1"/>
</dbReference>
<organism evidence="6 7">
    <name type="scientific">Tribonema minus</name>
    <dbReference type="NCBI Taxonomy" id="303371"/>
    <lineage>
        <taxon>Eukaryota</taxon>
        <taxon>Sar</taxon>
        <taxon>Stramenopiles</taxon>
        <taxon>Ochrophyta</taxon>
        <taxon>PX clade</taxon>
        <taxon>Xanthophyceae</taxon>
        <taxon>Tribonematales</taxon>
        <taxon>Tribonemataceae</taxon>
        <taxon>Tribonema</taxon>
    </lineage>
</organism>
<protein>
    <submittedName>
        <fullName evidence="6">P-loop containing nucleoside triphosphate hydrolase protein</fullName>
    </submittedName>
</protein>
<dbReference type="AlphaFoldDB" id="A0A835Z102"/>
<evidence type="ECO:0000256" key="4">
    <source>
        <dbReference type="ARBA" id="ARBA00022840"/>
    </source>
</evidence>
<dbReference type="PANTHER" id="PTHR11274">
    <property type="entry name" value="RAD25/XP-B DNA REPAIR HELICASE"/>
    <property type="match status" value="1"/>
</dbReference>
<gene>
    <name evidence="6" type="ORF">JKP88DRAFT_157670</name>
</gene>
<evidence type="ECO:0000313" key="6">
    <source>
        <dbReference type="EMBL" id="KAG5183050.1"/>
    </source>
</evidence>
<evidence type="ECO:0000256" key="2">
    <source>
        <dbReference type="ARBA" id="ARBA00022801"/>
    </source>
</evidence>
<keyword evidence="2 6" id="KW-0378">Hydrolase</keyword>
<feature type="domain" description="Helicase ATP-binding" evidence="5">
    <location>
        <begin position="96"/>
        <end position="242"/>
    </location>
</feature>
<dbReference type="SUPFAM" id="SSF52540">
    <property type="entry name" value="P-loop containing nucleoside triphosphate hydrolases"/>
    <property type="match status" value="2"/>
</dbReference>
<evidence type="ECO:0000259" key="5">
    <source>
        <dbReference type="PROSITE" id="PS51192"/>
    </source>
</evidence>
<keyword evidence="1" id="KW-0547">Nucleotide-binding</keyword>
<accession>A0A835Z102</accession>
<dbReference type="InterPro" id="IPR014001">
    <property type="entry name" value="Helicase_ATP-bd"/>
</dbReference>
<dbReference type="OrthoDB" id="205240at2759"/>
<dbReference type="EMBL" id="JAFCMP010000223">
    <property type="protein sequence ID" value="KAG5183050.1"/>
    <property type="molecule type" value="Genomic_DNA"/>
</dbReference>
<dbReference type="GO" id="GO:0003677">
    <property type="term" value="F:DNA binding"/>
    <property type="evidence" value="ECO:0007669"/>
    <property type="project" value="InterPro"/>
</dbReference>
<keyword evidence="3" id="KW-0347">Helicase</keyword>
<dbReference type="CDD" id="cd17926">
    <property type="entry name" value="DEXHc_RE"/>
    <property type="match status" value="1"/>
</dbReference>
<dbReference type="SMART" id="SM00487">
    <property type="entry name" value="DEXDc"/>
    <property type="match status" value="1"/>
</dbReference>
<reference evidence="6" key="1">
    <citation type="submission" date="2021-02" db="EMBL/GenBank/DDBJ databases">
        <title>First Annotated Genome of the Yellow-green Alga Tribonema minus.</title>
        <authorList>
            <person name="Mahan K.M."/>
        </authorList>
    </citation>
    <scope>NUCLEOTIDE SEQUENCE</scope>
    <source>
        <strain evidence="6">UTEX B ZZ1240</strain>
    </source>
</reference>
<keyword evidence="4" id="KW-0067">ATP-binding</keyword>
<dbReference type="GO" id="GO:0016787">
    <property type="term" value="F:hydrolase activity"/>
    <property type="evidence" value="ECO:0007669"/>
    <property type="project" value="UniProtKB-KW"/>
</dbReference>
<dbReference type="Gene3D" id="3.40.50.300">
    <property type="entry name" value="P-loop containing nucleotide triphosphate hydrolases"/>
    <property type="match status" value="2"/>
</dbReference>